<keyword evidence="2" id="KW-0812">Transmembrane</keyword>
<reference evidence="3 4" key="1">
    <citation type="submission" date="2020-04" db="EMBL/GenBank/DDBJ databases">
        <title>Draft genome of Pyxidicoccus fallax type strain.</title>
        <authorList>
            <person name="Whitworth D.E."/>
        </authorList>
    </citation>
    <scope>NUCLEOTIDE SEQUENCE [LARGE SCALE GENOMIC DNA]</scope>
    <source>
        <strain evidence="3 4">DSM 14698</strain>
    </source>
</reference>
<feature type="compositionally biased region" description="Basic and acidic residues" evidence="1">
    <location>
        <begin position="188"/>
        <end position="207"/>
    </location>
</feature>
<keyword evidence="2" id="KW-0472">Membrane</keyword>
<feature type="transmembrane region" description="Helical" evidence="2">
    <location>
        <begin position="6"/>
        <end position="30"/>
    </location>
</feature>
<proteinExistence type="predicted"/>
<evidence type="ECO:0000256" key="2">
    <source>
        <dbReference type="SAM" id="Phobius"/>
    </source>
</evidence>
<accession>A0A848LYH2</accession>
<feature type="region of interest" description="Disordered" evidence="1">
    <location>
        <begin position="188"/>
        <end position="209"/>
    </location>
</feature>
<dbReference type="AlphaFoldDB" id="A0A848LYH2"/>
<protein>
    <submittedName>
        <fullName evidence="3">Uncharacterized protein</fullName>
    </submittedName>
</protein>
<dbReference type="Proteomes" id="UP000518300">
    <property type="component" value="Unassembled WGS sequence"/>
</dbReference>
<gene>
    <name evidence="3" type="ORF">HG543_48510</name>
</gene>
<organism evidence="3 4">
    <name type="scientific">Pyxidicoccus fallax</name>
    <dbReference type="NCBI Taxonomy" id="394095"/>
    <lineage>
        <taxon>Bacteria</taxon>
        <taxon>Pseudomonadati</taxon>
        <taxon>Myxococcota</taxon>
        <taxon>Myxococcia</taxon>
        <taxon>Myxococcales</taxon>
        <taxon>Cystobacterineae</taxon>
        <taxon>Myxococcaceae</taxon>
        <taxon>Pyxidicoccus</taxon>
    </lineage>
</organism>
<dbReference type="RefSeq" id="WP_169351778.1">
    <property type="nucleotide sequence ID" value="NZ_JABBJJ010000451.1"/>
</dbReference>
<keyword evidence="2" id="KW-1133">Transmembrane helix</keyword>
<evidence type="ECO:0000313" key="4">
    <source>
        <dbReference type="Proteomes" id="UP000518300"/>
    </source>
</evidence>
<sequence length="279" mass="29824">MKKVLIGVGIGCGVIMLVGVGLLVAGGIWAKNTFGGTFEAAQKMQAQELELVQLNQSHPFQAPPEGEVLALDSKRMDTYFAIRAEAMPVFKNFEQKSKEFEEKHGGDDNKNANFSAAMEGANLLVGLVADVRTAYIASLKKHGMSPAEFQSITSTVYTTMMAEGMAQAKVAMAEGRKSMEKEIAELDKKLESDSLSDEERTALEQSRDGLQAAVDSLDSQEDAPGALSEKGQKVAAANAELLKKYDDRVQMMANAAFDGFVTGGAGGEMVNGVNAQDVE</sequence>
<evidence type="ECO:0000313" key="3">
    <source>
        <dbReference type="EMBL" id="NMO22650.1"/>
    </source>
</evidence>
<comment type="caution">
    <text evidence="3">The sequence shown here is derived from an EMBL/GenBank/DDBJ whole genome shotgun (WGS) entry which is preliminary data.</text>
</comment>
<dbReference type="EMBL" id="JABBJJ010000451">
    <property type="protein sequence ID" value="NMO22650.1"/>
    <property type="molecule type" value="Genomic_DNA"/>
</dbReference>
<name>A0A848LYH2_9BACT</name>
<evidence type="ECO:0000256" key="1">
    <source>
        <dbReference type="SAM" id="MobiDB-lite"/>
    </source>
</evidence>
<keyword evidence="4" id="KW-1185">Reference proteome</keyword>